<keyword evidence="4 5" id="KW-0472">Membrane</keyword>
<evidence type="ECO:0000259" key="6">
    <source>
        <dbReference type="PROSITE" id="PS51012"/>
    </source>
</evidence>
<keyword evidence="8" id="KW-1185">Reference proteome</keyword>
<keyword evidence="2 5" id="KW-0812">Transmembrane</keyword>
<dbReference type="AlphaFoldDB" id="F9Y433"/>
<comment type="subcellular location">
    <subcellularLocation>
        <location evidence="5">Cell inner membrane</location>
        <topology evidence="5">Multi-pass membrane protein</topology>
    </subcellularLocation>
    <subcellularLocation>
        <location evidence="1">Membrane</location>
        <topology evidence="1">Multi-pass membrane protein</topology>
    </subcellularLocation>
</comment>
<dbReference type="PANTHER" id="PTHR43229:SF2">
    <property type="entry name" value="NODULATION PROTEIN J"/>
    <property type="match status" value="1"/>
</dbReference>
<reference evidence="7 8" key="1">
    <citation type="journal article" date="2011" name="J. Bacteriol.">
        <title>Complete genome sequence of the industrial strain Ketogulonicigenium vulgare WSH-001.</title>
        <authorList>
            <person name="Liu L."/>
            <person name="Li Y."/>
            <person name="Zhang J."/>
            <person name="Zhou Z."/>
            <person name="Liu J."/>
            <person name="Li X."/>
            <person name="Zhou J."/>
            <person name="Du G."/>
            <person name="Wang L."/>
            <person name="Chen J."/>
        </authorList>
    </citation>
    <scope>NUCLEOTIDE SEQUENCE [LARGE SCALE GENOMIC DNA]</scope>
    <source>
        <strain evidence="7 8">WSH-001</strain>
    </source>
</reference>
<feature type="transmembrane region" description="Helical" evidence="5">
    <location>
        <begin position="240"/>
        <end position="261"/>
    </location>
</feature>
<evidence type="ECO:0000313" key="8">
    <source>
        <dbReference type="Proteomes" id="UP000000692"/>
    </source>
</evidence>
<evidence type="ECO:0000313" key="7">
    <source>
        <dbReference type="EMBL" id="AEM40469.1"/>
    </source>
</evidence>
<sequence>MIAILQAIHAIWQRDVHKFLRDRAQLVGSISRPLLWVVIMGIGLNPYFRAETFGQVRFAVPYTYLQFIFPGVIALNVMFGAMQAATSVIADREYGFAQMLGTSPPPRWAILLGKVLGGTTIATFQGMIVLLLAPTVDLQIGLAQALLGLCAIAGFAFAMSCFAIYLATRTTSFEGFGLFSNAVILPIYFTSNAMFPIDPAIGAAQARAIFPEWLVLMVEMNPVTYITDLFRGVFIGFQSYTTAGSVWVLVISSAFFFTLAWRRFLRAQQV</sequence>
<dbReference type="PANTHER" id="PTHR43229">
    <property type="entry name" value="NODULATION PROTEIN J"/>
    <property type="match status" value="1"/>
</dbReference>
<dbReference type="EMBL" id="CP002018">
    <property type="protein sequence ID" value="AEM40469.1"/>
    <property type="molecule type" value="Genomic_DNA"/>
</dbReference>
<feature type="domain" description="ABC transmembrane type-2" evidence="6">
    <location>
        <begin position="24"/>
        <end position="267"/>
    </location>
</feature>
<evidence type="ECO:0000256" key="1">
    <source>
        <dbReference type="ARBA" id="ARBA00004141"/>
    </source>
</evidence>
<dbReference type="KEGG" id="kvl:KVU_0630"/>
<keyword evidence="5" id="KW-1003">Cell membrane</keyword>
<feature type="transmembrane region" description="Helical" evidence="5">
    <location>
        <begin position="26"/>
        <end position="48"/>
    </location>
</feature>
<feature type="transmembrane region" description="Helical" evidence="5">
    <location>
        <begin position="111"/>
        <end position="133"/>
    </location>
</feature>
<dbReference type="PROSITE" id="PS51012">
    <property type="entry name" value="ABC_TM2"/>
    <property type="match status" value="1"/>
</dbReference>
<dbReference type="HOGENOM" id="CLU_039483_2_3_5"/>
<proteinExistence type="inferred from homology"/>
<feature type="transmembrane region" description="Helical" evidence="5">
    <location>
        <begin position="173"/>
        <end position="189"/>
    </location>
</feature>
<evidence type="ECO:0000256" key="2">
    <source>
        <dbReference type="ARBA" id="ARBA00022692"/>
    </source>
</evidence>
<dbReference type="InterPro" id="IPR013525">
    <property type="entry name" value="ABC2_TM"/>
</dbReference>
<name>F9Y433_KETVW</name>
<dbReference type="InterPro" id="IPR051784">
    <property type="entry name" value="Nod_factor_ABC_transporter"/>
</dbReference>
<protein>
    <recommendedName>
        <fullName evidence="5">Transport permease protein</fullName>
    </recommendedName>
</protein>
<dbReference type="InterPro" id="IPR047817">
    <property type="entry name" value="ABC2_TM_bact-type"/>
</dbReference>
<keyword evidence="5" id="KW-0813">Transport</keyword>
<comment type="similarity">
    <text evidence="5">Belongs to the ABC-2 integral membrane protein family.</text>
</comment>
<evidence type="ECO:0000256" key="5">
    <source>
        <dbReference type="RuleBase" id="RU361157"/>
    </source>
</evidence>
<dbReference type="RefSeq" id="WP_013383922.1">
    <property type="nucleotide sequence ID" value="NC_017384.1"/>
</dbReference>
<dbReference type="eggNOG" id="COG0842">
    <property type="taxonomic scope" value="Bacteria"/>
</dbReference>
<dbReference type="InterPro" id="IPR000412">
    <property type="entry name" value="ABC_2_transport"/>
</dbReference>
<dbReference type="OrthoDB" id="9255971at2"/>
<organism evidence="7 8">
    <name type="scientific">Ketogulonicigenium vulgare (strain WSH-001)</name>
    <dbReference type="NCBI Taxonomy" id="759362"/>
    <lineage>
        <taxon>Bacteria</taxon>
        <taxon>Pseudomonadati</taxon>
        <taxon>Pseudomonadota</taxon>
        <taxon>Alphaproteobacteria</taxon>
        <taxon>Rhodobacterales</taxon>
        <taxon>Roseobacteraceae</taxon>
        <taxon>Ketogulonicigenium</taxon>
    </lineage>
</organism>
<feature type="transmembrane region" description="Helical" evidence="5">
    <location>
        <begin position="68"/>
        <end position="90"/>
    </location>
</feature>
<dbReference type="Pfam" id="PF01061">
    <property type="entry name" value="ABC2_membrane"/>
    <property type="match status" value="1"/>
</dbReference>
<dbReference type="GO" id="GO:0140359">
    <property type="term" value="F:ABC-type transporter activity"/>
    <property type="evidence" value="ECO:0007669"/>
    <property type="project" value="InterPro"/>
</dbReference>
<evidence type="ECO:0000256" key="3">
    <source>
        <dbReference type="ARBA" id="ARBA00022989"/>
    </source>
</evidence>
<dbReference type="Proteomes" id="UP000000692">
    <property type="component" value="Chromosome"/>
</dbReference>
<dbReference type="GO" id="GO:0043190">
    <property type="term" value="C:ATP-binding cassette (ABC) transporter complex"/>
    <property type="evidence" value="ECO:0007669"/>
    <property type="project" value="InterPro"/>
</dbReference>
<feature type="transmembrane region" description="Helical" evidence="5">
    <location>
        <begin position="145"/>
        <end position="166"/>
    </location>
</feature>
<gene>
    <name evidence="7" type="primary">tagG</name>
    <name evidence="7" type="ordered locus">KVU_0630</name>
</gene>
<accession>F9Y433</accession>
<dbReference type="PIRSF" id="PIRSF006648">
    <property type="entry name" value="DrrB"/>
    <property type="match status" value="1"/>
</dbReference>
<keyword evidence="3 5" id="KW-1133">Transmembrane helix</keyword>
<evidence type="ECO:0000256" key="4">
    <source>
        <dbReference type="ARBA" id="ARBA00023136"/>
    </source>
</evidence>